<reference evidence="1 2" key="1">
    <citation type="journal article" date="2022" name="Syst. Appl. Microbiol.">
        <title>Pseudomonas alliivorans sp. nov., a plant-pathogenic bacterium isolated from onion foliage in Georgia, USA.</title>
        <authorList>
            <person name="Zhao M."/>
            <person name="Tyson C."/>
            <person name="Chen H.C."/>
            <person name="Paudel S."/>
            <person name="Gitaitis R."/>
            <person name="Kvitko B."/>
            <person name="Dutta B."/>
        </authorList>
    </citation>
    <scope>NUCLEOTIDE SEQUENCE [LARGE SCALE GENOMIC DNA]</scope>
    <source>
        <strain evidence="1 2">20GA0068</strain>
    </source>
</reference>
<proteinExistence type="predicted"/>
<organism evidence="1 2">
    <name type="scientific">Pseudomonas alliivorans</name>
    <dbReference type="NCBI Taxonomy" id="2810613"/>
    <lineage>
        <taxon>Bacteria</taxon>
        <taxon>Pseudomonadati</taxon>
        <taxon>Pseudomonadota</taxon>
        <taxon>Gammaproteobacteria</taxon>
        <taxon>Pseudomonadales</taxon>
        <taxon>Pseudomonadaceae</taxon>
        <taxon>Pseudomonas</taxon>
    </lineage>
</organism>
<name>A0ABS4C0K1_9PSED</name>
<dbReference type="EMBL" id="JAFFZW010000001">
    <property type="protein sequence ID" value="MBP0943846.1"/>
    <property type="molecule type" value="Genomic_DNA"/>
</dbReference>
<accession>A0ABS4C0K1</accession>
<evidence type="ECO:0000313" key="1">
    <source>
        <dbReference type="EMBL" id="MBP0943846.1"/>
    </source>
</evidence>
<sequence length="232" mass="26052">MLKIKYLRINLPEELEISYNKLLGFPFERDGQAGFEGISFSSEHVDLKFIERIITKEKITDPFGNTQELISTRYIVTELSIISSNKVYILVIRNPSRSVNTLIKKMSSVIGQNFYAAAINTDIKNFGNYLATNHSTLGLTSTKVLASNLVLDSHSTANVELISGINALDDLQKHFPLHNTHIERARFTLTDHGKRSQLEIKHTGTIGISGHKHELLEEIITDYVCGIHITTS</sequence>
<protein>
    <submittedName>
        <fullName evidence="1">Uncharacterized protein</fullName>
    </submittedName>
</protein>
<evidence type="ECO:0000313" key="2">
    <source>
        <dbReference type="Proteomes" id="UP000673197"/>
    </source>
</evidence>
<dbReference type="Proteomes" id="UP000673197">
    <property type="component" value="Unassembled WGS sequence"/>
</dbReference>
<gene>
    <name evidence="1" type="ORF">JTJ32_00685</name>
</gene>
<keyword evidence="2" id="KW-1185">Reference proteome</keyword>
<comment type="caution">
    <text evidence="1">The sequence shown here is derived from an EMBL/GenBank/DDBJ whole genome shotgun (WGS) entry which is preliminary data.</text>
</comment>
<dbReference type="RefSeq" id="WP_210040401.1">
    <property type="nucleotide sequence ID" value="NZ_JAFFZW010000001.1"/>
</dbReference>